<protein>
    <submittedName>
        <fullName evidence="1">Uncharacterized protein</fullName>
    </submittedName>
</protein>
<keyword evidence="2" id="KW-1185">Reference proteome</keyword>
<reference evidence="1" key="2">
    <citation type="submission" date="2025-09" db="UniProtKB">
        <authorList>
            <consortium name="EnsemblPlants"/>
        </authorList>
    </citation>
    <scope>IDENTIFICATION</scope>
</reference>
<accession>A0ACD5ZDQ1</accession>
<dbReference type="Proteomes" id="UP001732700">
    <property type="component" value="Chromosome 6D"/>
</dbReference>
<evidence type="ECO:0000313" key="1">
    <source>
        <dbReference type="EnsemblPlants" id="AVESA.00010b.r2.6DG1170740.1.CDS.1"/>
    </source>
</evidence>
<reference evidence="1" key="1">
    <citation type="submission" date="2021-05" db="EMBL/GenBank/DDBJ databases">
        <authorList>
            <person name="Scholz U."/>
            <person name="Mascher M."/>
            <person name="Fiebig A."/>
        </authorList>
    </citation>
    <scope>NUCLEOTIDE SEQUENCE [LARGE SCALE GENOMIC DNA]</scope>
</reference>
<evidence type="ECO:0000313" key="2">
    <source>
        <dbReference type="Proteomes" id="UP001732700"/>
    </source>
</evidence>
<name>A0ACD5ZDQ1_AVESA</name>
<sequence>MAEMERLPHPHGRSNGERRHFLLVAYGSQSHLNPCRVLARSLVQLHDADGSGPVLATLSVPLFTHQRMFPSSCSGVPEDEDTTDGVISYAPYSDGVDDGTNAKDAEGRARRRRASFESLSAIVARLAARGRPVTCVVCSLVLPYALDVAREHAIPMAVFWIQPATVLAAYYHYFHGYGELITSHAADPAYEVTLPGLCQPLRTRDFPSFLVDTTGGEVAKSVNDLFRELFEFMDAQGQRAKFLVNTFEKLEPAALASMRQHLDVFAVGPVMGSSAVARIHLFHHAGADKKRYMEWLGAQPEISVVYISFGSVWTYSKQQMEEIMHGLRQCGRPYLLVVRKDDRQEDVSSCLDDVVREGRGMVVEWCDQPAVLSHPSVGCFLTHCGWNSTLEAMALGVPVVAAPSMLDQPTNAFLIEGEWKAGVRGECNGEGVFTGAELARCVEMVMGSGARALEIRQRAEALKGMAREAAASGGPAERSLRNFVTAASGADKTSTKDTTNNVGIDLVKVENLASSIAASY</sequence>
<proteinExistence type="predicted"/>
<organism evidence="1 2">
    <name type="scientific">Avena sativa</name>
    <name type="common">Oat</name>
    <dbReference type="NCBI Taxonomy" id="4498"/>
    <lineage>
        <taxon>Eukaryota</taxon>
        <taxon>Viridiplantae</taxon>
        <taxon>Streptophyta</taxon>
        <taxon>Embryophyta</taxon>
        <taxon>Tracheophyta</taxon>
        <taxon>Spermatophyta</taxon>
        <taxon>Magnoliopsida</taxon>
        <taxon>Liliopsida</taxon>
        <taxon>Poales</taxon>
        <taxon>Poaceae</taxon>
        <taxon>BOP clade</taxon>
        <taxon>Pooideae</taxon>
        <taxon>Poodae</taxon>
        <taxon>Poeae</taxon>
        <taxon>Poeae Chloroplast Group 1 (Aveneae type)</taxon>
        <taxon>Aveninae</taxon>
        <taxon>Avena</taxon>
    </lineage>
</organism>
<dbReference type="EnsemblPlants" id="AVESA.00010b.r2.6DG1170740.1">
    <property type="protein sequence ID" value="AVESA.00010b.r2.6DG1170740.1.CDS.1"/>
    <property type="gene ID" value="AVESA.00010b.r2.6DG1170740"/>
</dbReference>